<sequence>DKAIIRASSAVTDGLRRTTQLMQQEVEKSVLNATTLDESSRMLRAAQGEYRALDGVLRASRQILSRLERGDWTDRLLILFGLLVFCLVVLHIVRRRLWLPNVGWMFSWVWGPLPDDEGVPADNLLRDL</sequence>
<evidence type="ECO:0000256" key="3">
    <source>
        <dbReference type="ARBA" id="ARBA00022692"/>
    </source>
</evidence>
<evidence type="ECO:0000313" key="12">
    <source>
        <dbReference type="EMBL" id="RKP09889.1"/>
    </source>
</evidence>
<dbReference type="InterPro" id="IPR056173">
    <property type="entry name" value="Sec20_C"/>
</dbReference>
<evidence type="ECO:0000256" key="9">
    <source>
        <dbReference type="ARBA" id="ARBA00037934"/>
    </source>
</evidence>
<dbReference type="AlphaFoldDB" id="A0A4V1IX56"/>
<keyword evidence="4" id="KW-0256">Endoplasmic reticulum</keyword>
<dbReference type="OrthoDB" id="46868at2759"/>
<dbReference type="GO" id="GO:0006890">
    <property type="term" value="P:retrograde vesicle-mediated transport, Golgi to endoplasmic reticulum"/>
    <property type="evidence" value="ECO:0007669"/>
    <property type="project" value="InterPro"/>
</dbReference>
<name>A0A4V1IX56_9FUNG</name>
<gene>
    <name evidence="12" type="ORF">THASP1DRAFT_13645</name>
</gene>
<accession>A0A4V1IX56</accession>
<keyword evidence="13" id="KW-1185">Reference proteome</keyword>
<keyword evidence="6 10" id="KW-1133">Transmembrane helix</keyword>
<feature type="non-terminal residue" evidence="12">
    <location>
        <position position="1"/>
    </location>
</feature>
<evidence type="ECO:0000256" key="4">
    <source>
        <dbReference type="ARBA" id="ARBA00022824"/>
    </source>
</evidence>
<dbReference type="InterPro" id="IPR005606">
    <property type="entry name" value="Sec20"/>
</dbReference>
<dbReference type="Pfam" id="PF03908">
    <property type="entry name" value="Sec20"/>
    <property type="match status" value="1"/>
</dbReference>
<feature type="domain" description="Sec20 C-terminal" evidence="11">
    <location>
        <begin position="8"/>
        <end position="97"/>
    </location>
</feature>
<protein>
    <submittedName>
        <fullName evidence="12">Sec20-domain-containing protein</fullName>
    </submittedName>
</protein>
<evidence type="ECO:0000259" key="11">
    <source>
        <dbReference type="Pfam" id="PF03908"/>
    </source>
</evidence>
<keyword evidence="3 10" id="KW-0812">Transmembrane</keyword>
<organism evidence="12 13">
    <name type="scientific">Thamnocephalis sphaerospora</name>
    <dbReference type="NCBI Taxonomy" id="78915"/>
    <lineage>
        <taxon>Eukaryota</taxon>
        <taxon>Fungi</taxon>
        <taxon>Fungi incertae sedis</taxon>
        <taxon>Zoopagomycota</taxon>
        <taxon>Zoopagomycotina</taxon>
        <taxon>Zoopagomycetes</taxon>
        <taxon>Zoopagales</taxon>
        <taxon>Sigmoideomycetaceae</taxon>
        <taxon>Thamnocephalis</taxon>
    </lineage>
</organism>
<evidence type="ECO:0000313" key="13">
    <source>
        <dbReference type="Proteomes" id="UP000271241"/>
    </source>
</evidence>
<evidence type="ECO:0000256" key="1">
    <source>
        <dbReference type="ARBA" id="ARBA00004163"/>
    </source>
</evidence>
<evidence type="ECO:0000256" key="5">
    <source>
        <dbReference type="ARBA" id="ARBA00022892"/>
    </source>
</evidence>
<comment type="similarity">
    <text evidence="9">Belongs to the SEC20 family.</text>
</comment>
<dbReference type="GO" id="GO:0005484">
    <property type="term" value="F:SNAP receptor activity"/>
    <property type="evidence" value="ECO:0007669"/>
    <property type="project" value="InterPro"/>
</dbReference>
<evidence type="ECO:0000256" key="6">
    <source>
        <dbReference type="ARBA" id="ARBA00022989"/>
    </source>
</evidence>
<dbReference type="EMBL" id="KZ992482">
    <property type="protein sequence ID" value="RKP09889.1"/>
    <property type="molecule type" value="Genomic_DNA"/>
</dbReference>
<keyword evidence="2" id="KW-0813">Transport</keyword>
<dbReference type="GO" id="GO:0031201">
    <property type="term" value="C:SNARE complex"/>
    <property type="evidence" value="ECO:0007669"/>
    <property type="project" value="TreeGrafter"/>
</dbReference>
<dbReference type="PANTHER" id="PTHR12825:SF0">
    <property type="entry name" value="VESICLE TRANSPORT PROTEIN SEC20"/>
    <property type="match status" value="1"/>
</dbReference>
<dbReference type="GO" id="GO:0005789">
    <property type="term" value="C:endoplasmic reticulum membrane"/>
    <property type="evidence" value="ECO:0007669"/>
    <property type="project" value="UniProtKB-SubCell"/>
</dbReference>
<dbReference type="PANTHER" id="PTHR12825">
    <property type="entry name" value="BNIP1-RELATED"/>
    <property type="match status" value="1"/>
</dbReference>
<keyword evidence="8 10" id="KW-0472">Membrane</keyword>
<evidence type="ECO:0000256" key="2">
    <source>
        <dbReference type="ARBA" id="ARBA00022448"/>
    </source>
</evidence>
<dbReference type="Proteomes" id="UP000271241">
    <property type="component" value="Unassembled WGS sequence"/>
</dbReference>
<evidence type="ECO:0000256" key="10">
    <source>
        <dbReference type="SAM" id="Phobius"/>
    </source>
</evidence>
<dbReference type="STRING" id="78915.A0A4V1IX56"/>
<proteinExistence type="inferred from homology"/>
<keyword evidence="7" id="KW-0175">Coiled coil</keyword>
<evidence type="ECO:0000256" key="8">
    <source>
        <dbReference type="ARBA" id="ARBA00023136"/>
    </source>
</evidence>
<feature type="transmembrane region" description="Helical" evidence="10">
    <location>
        <begin position="76"/>
        <end position="93"/>
    </location>
</feature>
<comment type="subcellular location">
    <subcellularLocation>
        <location evidence="1">Endoplasmic reticulum membrane</location>
        <topology evidence="1">Single-pass type IV membrane protein</topology>
    </subcellularLocation>
</comment>
<keyword evidence="5" id="KW-0931">ER-Golgi transport</keyword>
<reference evidence="13" key="1">
    <citation type="journal article" date="2018" name="Nat. Microbiol.">
        <title>Leveraging single-cell genomics to expand the fungal tree of life.</title>
        <authorList>
            <person name="Ahrendt S.R."/>
            <person name="Quandt C.A."/>
            <person name="Ciobanu D."/>
            <person name="Clum A."/>
            <person name="Salamov A."/>
            <person name="Andreopoulos B."/>
            <person name="Cheng J.F."/>
            <person name="Woyke T."/>
            <person name="Pelin A."/>
            <person name="Henrissat B."/>
            <person name="Reynolds N.K."/>
            <person name="Benny G.L."/>
            <person name="Smith M.E."/>
            <person name="James T.Y."/>
            <person name="Grigoriev I.V."/>
        </authorList>
    </citation>
    <scope>NUCLEOTIDE SEQUENCE [LARGE SCALE GENOMIC DNA]</scope>
    <source>
        <strain evidence="13">RSA 1356</strain>
    </source>
</reference>
<evidence type="ECO:0000256" key="7">
    <source>
        <dbReference type="ARBA" id="ARBA00023054"/>
    </source>
</evidence>